<gene>
    <name evidence="1" type="ORF">E1091_10400</name>
</gene>
<organism evidence="1 2">
    <name type="scientific">Micromonospora fluostatini</name>
    <dbReference type="NCBI Taxonomy" id="1629071"/>
    <lineage>
        <taxon>Bacteria</taxon>
        <taxon>Bacillati</taxon>
        <taxon>Actinomycetota</taxon>
        <taxon>Actinomycetes</taxon>
        <taxon>Micromonosporales</taxon>
        <taxon>Micromonosporaceae</taxon>
        <taxon>Micromonospora</taxon>
    </lineage>
</organism>
<feature type="non-terminal residue" evidence="1">
    <location>
        <position position="1"/>
    </location>
</feature>
<keyword evidence="2" id="KW-1185">Reference proteome</keyword>
<dbReference type="Pfam" id="PF20060">
    <property type="entry name" value="DUF6459"/>
    <property type="match status" value="1"/>
</dbReference>
<dbReference type="EMBL" id="SMKE01000326">
    <property type="protein sequence ID" value="TDB95150.1"/>
    <property type="molecule type" value="Genomic_DNA"/>
</dbReference>
<proteinExistence type="predicted"/>
<protein>
    <submittedName>
        <fullName evidence="1">Uncharacterized protein</fullName>
    </submittedName>
</protein>
<evidence type="ECO:0000313" key="2">
    <source>
        <dbReference type="Proteomes" id="UP000295626"/>
    </source>
</evidence>
<accession>A0ABY2DGR8</accession>
<name>A0ABY2DGR8_9ACTN</name>
<comment type="caution">
    <text evidence="1">The sequence shown here is derived from an EMBL/GenBank/DDBJ whole genome shotgun (WGS) entry which is preliminary data.</text>
</comment>
<dbReference type="InterPro" id="IPR045596">
    <property type="entry name" value="DUF6459"/>
</dbReference>
<reference evidence="1 2" key="1">
    <citation type="submission" date="2019-02" db="EMBL/GenBank/DDBJ databases">
        <title>Draft genome sequences of novel Actinobacteria.</title>
        <authorList>
            <person name="Sahin N."/>
            <person name="Ay H."/>
            <person name="Saygin H."/>
        </authorList>
    </citation>
    <scope>NUCLEOTIDE SEQUENCE [LARGE SCALE GENOMIC DNA]</scope>
    <source>
        <strain evidence="1 2">JCM 30529</strain>
    </source>
</reference>
<sequence length="81" mass="8860">APGRAAELAEQLARGAARCGPVRRRSTRPAVRLRRIRVCQPQEAAVEVAAVLGTTAGRSWAMALRLEQQRGRWLCTALQVL</sequence>
<dbReference type="Proteomes" id="UP000295626">
    <property type="component" value="Unassembled WGS sequence"/>
</dbReference>
<evidence type="ECO:0000313" key="1">
    <source>
        <dbReference type="EMBL" id="TDB95150.1"/>
    </source>
</evidence>